<dbReference type="AlphaFoldDB" id="B4D4Z5"/>
<dbReference type="RefSeq" id="WP_006981308.1">
    <property type="nucleotide sequence ID" value="NZ_ABVL01000012.1"/>
</dbReference>
<keyword evidence="3" id="KW-1185">Reference proteome</keyword>
<feature type="region of interest" description="Disordered" evidence="1">
    <location>
        <begin position="153"/>
        <end position="184"/>
    </location>
</feature>
<proteinExistence type="predicted"/>
<gene>
    <name evidence="2" type="ORF">CfE428DRAFT_3983</name>
</gene>
<evidence type="ECO:0000313" key="2">
    <source>
        <dbReference type="EMBL" id="EDY18598.1"/>
    </source>
</evidence>
<sequence>MLLFSDPLGRIRYQPPGNWNVSGSGSTLALYPPSVTGAFMKMFVLGHAAGIPEITTFSSDDLAKWCHNYLATDAQEVKLLDENPSPFMLSGKPSREFIFDYKSSGQHYQTSVAVMDWTDKEHLTVVITALAQDFKAIHDTGISSLFSWSLRKTEPPKASPAPAPTTAAAHPTVPGPTPIRAVTQ</sequence>
<evidence type="ECO:0000313" key="3">
    <source>
        <dbReference type="Proteomes" id="UP000005824"/>
    </source>
</evidence>
<dbReference type="InParanoid" id="B4D4Z5"/>
<dbReference type="STRING" id="497964.CfE428DRAFT_3983"/>
<reference evidence="2 3" key="1">
    <citation type="journal article" date="2011" name="J. Bacteriol.">
        <title>Genome sequence of Chthoniobacter flavus Ellin428, an aerobic heterotrophic soil bacterium.</title>
        <authorList>
            <person name="Kant R."/>
            <person name="van Passel M.W."/>
            <person name="Palva A."/>
            <person name="Lucas S."/>
            <person name="Lapidus A."/>
            <person name="Glavina Del Rio T."/>
            <person name="Dalin E."/>
            <person name="Tice H."/>
            <person name="Bruce D."/>
            <person name="Goodwin L."/>
            <person name="Pitluck S."/>
            <person name="Larimer F.W."/>
            <person name="Land M.L."/>
            <person name="Hauser L."/>
            <person name="Sangwan P."/>
            <person name="de Vos W.M."/>
            <person name="Janssen P.H."/>
            <person name="Smidt H."/>
        </authorList>
    </citation>
    <scope>NUCLEOTIDE SEQUENCE [LARGE SCALE GENOMIC DNA]</scope>
    <source>
        <strain evidence="2 3">Ellin428</strain>
    </source>
</reference>
<accession>B4D4Z5</accession>
<dbReference type="EMBL" id="ABVL01000012">
    <property type="protein sequence ID" value="EDY18598.1"/>
    <property type="molecule type" value="Genomic_DNA"/>
</dbReference>
<evidence type="ECO:0000256" key="1">
    <source>
        <dbReference type="SAM" id="MobiDB-lite"/>
    </source>
</evidence>
<organism evidence="2 3">
    <name type="scientific">Chthoniobacter flavus Ellin428</name>
    <dbReference type="NCBI Taxonomy" id="497964"/>
    <lineage>
        <taxon>Bacteria</taxon>
        <taxon>Pseudomonadati</taxon>
        <taxon>Verrucomicrobiota</taxon>
        <taxon>Spartobacteria</taxon>
        <taxon>Chthoniobacterales</taxon>
        <taxon>Chthoniobacteraceae</taxon>
        <taxon>Chthoniobacter</taxon>
    </lineage>
</organism>
<dbReference type="Proteomes" id="UP000005824">
    <property type="component" value="Unassembled WGS sequence"/>
</dbReference>
<name>B4D4Z5_9BACT</name>
<comment type="caution">
    <text evidence="2">The sequence shown here is derived from an EMBL/GenBank/DDBJ whole genome shotgun (WGS) entry which is preliminary data.</text>
</comment>
<protein>
    <submittedName>
        <fullName evidence="2">Uncharacterized protein</fullName>
    </submittedName>
</protein>